<protein>
    <submittedName>
        <fullName evidence="3">Uncharacterized protein</fullName>
    </submittedName>
</protein>
<dbReference type="AlphaFoldDB" id="A0A1F6CYN9"/>
<comment type="caution">
    <text evidence="3">The sequence shown here is derived from an EMBL/GenBank/DDBJ whole genome shotgun (WGS) entry which is preliminary data.</text>
</comment>
<feature type="compositionally biased region" description="Pro residues" evidence="1">
    <location>
        <begin position="240"/>
        <end position="257"/>
    </location>
</feature>
<feature type="transmembrane region" description="Helical" evidence="2">
    <location>
        <begin position="52"/>
        <end position="79"/>
    </location>
</feature>
<evidence type="ECO:0000256" key="2">
    <source>
        <dbReference type="SAM" id="Phobius"/>
    </source>
</evidence>
<dbReference type="Proteomes" id="UP000176863">
    <property type="component" value="Unassembled WGS sequence"/>
</dbReference>
<name>A0A1F6CYN9_9BACT</name>
<evidence type="ECO:0000313" key="3">
    <source>
        <dbReference type="EMBL" id="OGG53942.1"/>
    </source>
</evidence>
<organism evidence="3 4">
    <name type="scientific">Candidatus Kaiserbacteria bacterium RIFCSPHIGHO2_01_FULL_53_29</name>
    <dbReference type="NCBI Taxonomy" id="1798480"/>
    <lineage>
        <taxon>Bacteria</taxon>
        <taxon>Candidatus Kaiseribacteriota</taxon>
    </lineage>
</organism>
<accession>A0A1F6CYN9</accession>
<dbReference type="STRING" id="1798480.A2851_03490"/>
<sequence length="428" mass="45144">MFNGRTGVGDYWKSVFLLLLINLVVGVGGAFLFGALGASILSQTSPTSIGGLFAGVIGVALLAFLPALVAGIFGFFVGLGLQIRRLHDINLSGWIVLLFWAVAAVVYIFGGTGTSQSGIPQYAPWAWAIIAIGSIAWIVISLWPGNPVPNTYGTPVSYRSWWAGLIGDKAPTGSLGKVFWTLFTLVALAAVGAGAYIVLHPAKTAQQNTLMPESMNSETETPNTNSVTQTTNAPNQLTPSPKPKPAPPQPKPTPAPSPSSSITGLGSIPAGTFTNNSFLESNTYTTPKGTQTLRPPSGWQGGAIMDSSFAAGESNGLTMVVFKNPSDPDWSIQTILIRSKRAGFSLSADETEMAAKGTFVSRSDVSFYGMPGYTLEQTDVVQGVIIRTKVFVVASATKVYQLTGTAEESKWATYGSLYTASFATLQIH</sequence>
<gene>
    <name evidence="3" type="ORF">A2851_03490</name>
</gene>
<keyword evidence="2" id="KW-0812">Transmembrane</keyword>
<dbReference type="InterPro" id="IPR008523">
    <property type="entry name" value="DUF805"/>
</dbReference>
<dbReference type="EMBL" id="MFKT01000007">
    <property type="protein sequence ID" value="OGG53942.1"/>
    <property type="molecule type" value="Genomic_DNA"/>
</dbReference>
<feature type="transmembrane region" description="Helical" evidence="2">
    <location>
        <begin position="178"/>
        <end position="199"/>
    </location>
</feature>
<feature type="transmembrane region" description="Helical" evidence="2">
    <location>
        <begin position="15"/>
        <end position="40"/>
    </location>
</feature>
<feature type="compositionally biased region" description="Polar residues" evidence="1">
    <location>
        <begin position="212"/>
        <end position="237"/>
    </location>
</feature>
<evidence type="ECO:0000313" key="4">
    <source>
        <dbReference type="Proteomes" id="UP000176863"/>
    </source>
</evidence>
<dbReference type="GO" id="GO:0016020">
    <property type="term" value="C:membrane"/>
    <property type="evidence" value="ECO:0007669"/>
    <property type="project" value="InterPro"/>
</dbReference>
<dbReference type="Pfam" id="PF05656">
    <property type="entry name" value="DUF805"/>
    <property type="match status" value="1"/>
</dbReference>
<evidence type="ECO:0000256" key="1">
    <source>
        <dbReference type="SAM" id="MobiDB-lite"/>
    </source>
</evidence>
<feature type="transmembrane region" description="Helical" evidence="2">
    <location>
        <begin position="91"/>
        <end position="110"/>
    </location>
</feature>
<feature type="transmembrane region" description="Helical" evidence="2">
    <location>
        <begin position="122"/>
        <end position="143"/>
    </location>
</feature>
<keyword evidence="2" id="KW-0472">Membrane</keyword>
<proteinExistence type="predicted"/>
<feature type="region of interest" description="Disordered" evidence="1">
    <location>
        <begin position="278"/>
        <end position="301"/>
    </location>
</feature>
<reference evidence="3 4" key="1">
    <citation type="journal article" date="2016" name="Nat. Commun.">
        <title>Thousands of microbial genomes shed light on interconnected biogeochemical processes in an aquifer system.</title>
        <authorList>
            <person name="Anantharaman K."/>
            <person name="Brown C.T."/>
            <person name="Hug L.A."/>
            <person name="Sharon I."/>
            <person name="Castelle C.J."/>
            <person name="Probst A.J."/>
            <person name="Thomas B.C."/>
            <person name="Singh A."/>
            <person name="Wilkins M.J."/>
            <person name="Karaoz U."/>
            <person name="Brodie E.L."/>
            <person name="Williams K.H."/>
            <person name="Hubbard S.S."/>
            <person name="Banfield J.F."/>
        </authorList>
    </citation>
    <scope>NUCLEOTIDE SEQUENCE [LARGE SCALE GENOMIC DNA]</scope>
</reference>
<keyword evidence="2" id="KW-1133">Transmembrane helix</keyword>
<feature type="region of interest" description="Disordered" evidence="1">
    <location>
        <begin position="212"/>
        <end position="266"/>
    </location>
</feature>
<feature type="compositionally biased region" description="Polar residues" evidence="1">
    <location>
        <begin position="278"/>
        <end position="294"/>
    </location>
</feature>